<dbReference type="AlphaFoldDB" id="A0A3Q1HMX9"/>
<proteinExistence type="predicted"/>
<dbReference type="InterPro" id="IPR000922">
    <property type="entry name" value="Lectin_gal-bd_dom"/>
</dbReference>
<reference evidence="4" key="2">
    <citation type="submission" date="2025-08" db="UniProtKB">
        <authorList>
            <consortium name="Ensembl"/>
        </authorList>
    </citation>
    <scope>IDENTIFICATION</scope>
</reference>
<accession>A0A3Q1HMX9</accession>
<dbReference type="GO" id="GO:0030246">
    <property type="term" value="F:carbohydrate binding"/>
    <property type="evidence" value="ECO:0007669"/>
    <property type="project" value="UniProtKB-KW"/>
</dbReference>
<keyword evidence="5" id="KW-1185">Reference proteome</keyword>
<organism evidence="4 5">
    <name type="scientific">Anabas testudineus</name>
    <name type="common">Climbing perch</name>
    <name type="synonym">Anthias testudineus</name>
    <dbReference type="NCBI Taxonomy" id="64144"/>
    <lineage>
        <taxon>Eukaryota</taxon>
        <taxon>Metazoa</taxon>
        <taxon>Chordata</taxon>
        <taxon>Craniata</taxon>
        <taxon>Vertebrata</taxon>
        <taxon>Euteleostomi</taxon>
        <taxon>Actinopterygii</taxon>
        <taxon>Neopterygii</taxon>
        <taxon>Teleostei</taxon>
        <taxon>Neoteleostei</taxon>
        <taxon>Acanthomorphata</taxon>
        <taxon>Anabantaria</taxon>
        <taxon>Anabantiformes</taxon>
        <taxon>Anabantoidei</taxon>
        <taxon>Anabantidae</taxon>
        <taxon>Anabas</taxon>
    </lineage>
</organism>
<dbReference type="Proteomes" id="UP000265040">
    <property type="component" value="Chromosome 7"/>
</dbReference>
<dbReference type="Ensembl" id="ENSATET00000008887.2">
    <property type="protein sequence ID" value="ENSATEP00000008734.1"/>
    <property type="gene ID" value="ENSATEG00000006125.2"/>
</dbReference>
<evidence type="ECO:0000256" key="2">
    <source>
        <dbReference type="ARBA" id="ARBA00022737"/>
    </source>
</evidence>
<reference evidence="4" key="1">
    <citation type="submission" date="2021-04" db="EMBL/GenBank/DDBJ databases">
        <authorList>
            <consortium name="Wellcome Sanger Institute Data Sharing"/>
        </authorList>
    </citation>
    <scope>NUCLEOTIDE SEQUENCE [LARGE SCALE GENOMIC DNA]</scope>
</reference>
<dbReference type="Gene3D" id="2.60.120.740">
    <property type="match status" value="1"/>
</dbReference>
<dbReference type="GeneTree" id="ENSGT00990000203979"/>
<protein>
    <recommendedName>
        <fullName evidence="3">SUEL-type lectin domain-containing protein</fullName>
    </recommendedName>
</protein>
<dbReference type="PROSITE" id="PS50228">
    <property type="entry name" value="SUEL_LECTIN"/>
    <property type="match status" value="1"/>
</dbReference>
<keyword evidence="1" id="KW-0430">Lectin</keyword>
<keyword evidence="2" id="KW-0677">Repeat</keyword>
<evidence type="ECO:0000313" key="4">
    <source>
        <dbReference type="Ensembl" id="ENSATEP00000008734.1"/>
    </source>
</evidence>
<reference evidence="4" key="3">
    <citation type="submission" date="2025-09" db="UniProtKB">
        <authorList>
            <consortium name="Ensembl"/>
        </authorList>
    </citation>
    <scope>IDENTIFICATION</scope>
</reference>
<feature type="domain" description="SUEL-type lectin" evidence="3">
    <location>
        <begin position="109"/>
        <end position="178"/>
    </location>
</feature>
<evidence type="ECO:0000256" key="1">
    <source>
        <dbReference type="ARBA" id="ARBA00022734"/>
    </source>
</evidence>
<sequence length="180" mass="20284">SVPTVTVTTCEERRVHHLSCGTTALNGRADNNKYNRFLSRCCDSTCFLILQCQFLFFSCRCDEKGIFELSASVFVAASCIEWLNINVAMESESQQQATLTVAGYICHSAQYGHQDQTTCSYQRIASEIQNTNCSNYSYPLFIYFCSGKKTCTIKVNNSVFGDPCIITYKYLEVAYNCDCK</sequence>
<dbReference type="OrthoDB" id="1100386at2759"/>
<name>A0A3Q1HMX9_ANATE</name>
<dbReference type="InParanoid" id="A0A3Q1HMX9"/>
<evidence type="ECO:0000259" key="3">
    <source>
        <dbReference type="PROSITE" id="PS50228"/>
    </source>
</evidence>
<dbReference type="Pfam" id="PF02140">
    <property type="entry name" value="SUEL_Lectin"/>
    <property type="match status" value="1"/>
</dbReference>
<dbReference type="InterPro" id="IPR043159">
    <property type="entry name" value="Lectin_gal-bd_sf"/>
</dbReference>
<evidence type="ECO:0000313" key="5">
    <source>
        <dbReference type="Proteomes" id="UP000265040"/>
    </source>
</evidence>
<dbReference type="STRING" id="64144.ENSATEP00000008734"/>
<dbReference type="PANTHER" id="PTHR46780">
    <property type="entry name" value="PROTEIN EVA-1"/>
    <property type="match status" value="1"/>
</dbReference>